<dbReference type="Gene3D" id="2.60.120.10">
    <property type="entry name" value="Jelly Rolls"/>
    <property type="match status" value="1"/>
</dbReference>
<dbReference type="PANTHER" id="PTHR37943">
    <property type="entry name" value="PROTEIN VES"/>
    <property type="match status" value="1"/>
</dbReference>
<dbReference type="PANTHER" id="PTHR37943:SF1">
    <property type="entry name" value="PROTEIN VES"/>
    <property type="match status" value="1"/>
</dbReference>
<protein>
    <recommendedName>
        <fullName evidence="3">HutD family protein</fullName>
    </recommendedName>
</protein>
<dbReference type="Pfam" id="PF05962">
    <property type="entry name" value="HutD"/>
    <property type="match status" value="1"/>
</dbReference>
<reference evidence="1" key="1">
    <citation type="submission" date="2016-01" db="EMBL/GenBank/DDBJ databases">
        <authorList>
            <person name="Peeters C."/>
        </authorList>
    </citation>
    <scope>NUCLEOTIDE SEQUENCE [LARGE SCALE GENOMIC DNA]</scope>
    <source>
        <strain evidence="1">LMG 29317</strain>
    </source>
</reference>
<dbReference type="InterPro" id="IPR014710">
    <property type="entry name" value="RmlC-like_jellyroll"/>
</dbReference>
<dbReference type="SUPFAM" id="SSF51182">
    <property type="entry name" value="RmlC-like cupins"/>
    <property type="match status" value="1"/>
</dbReference>
<proteinExistence type="predicted"/>
<evidence type="ECO:0000313" key="1">
    <source>
        <dbReference type="EMBL" id="SAL73339.1"/>
    </source>
</evidence>
<organism evidence="1 2">
    <name type="scientific">Caballeronia arvi</name>
    <dbReference type="NCBI Taxonomy" id="1777135"/>
    <lineage>
        <taxon>Bacteria</taxon>
        <taxon>Pseudomonadati</taxon>
        <taxon>Pseudomonadota</taxon>
        <taxon>Betaproteobacteria</taxon>
        <taxon>Burkholderiales</taxon>
        <taxon>Burkholderiaceae</taxon>
        <taxon>Caballeronia</taxon>
    </lineage>
</organism>
<gene>
    <name evidence="1" type="ORF">AWB74_04472</name>
</gene>
<keyword evidence="2" id="KW-1185">Reference proteome</keyword>
<dbReference type="EMBL" id="FCOM02000021">
    <property type="protein sequence ID" value="SAL73339.1"/>
    <property type="molecule type" value="Genomic_DNA"/>
</dbReference>
<dbReference type="InterPro" id="IPR011051">
    <property type="entry name" value="RmlC_Cupin_sf"/>
</dbReference>
<accession>A0A158JY35</accession>
<dbReference type="AlphaFoldDB" id="A0A158JY35"/>
<evidence type="ECO:0000313" key="2">
    <source>
        <dbReference type="Proteomes" id="UP000055019"/>
    </source>
</evidence>
<comment type="caution">
    <text evidence="1">The sequence shown here is derived from an EMBL/GenBank/DDBJ whole genome shotgun (WGS) entry which is preliminary data.</text>
</comment>
<evidence type="ECO:0008006" key="3">
    <source>
        <dbReference type="Google" id="ProtNLM"/>
    </source>
</evidence>
<dbReference type="CDD" id="cd20293">
    <property type="entry name" value="cupin_HutD_N"/>
    <property type="match status" value="1"/>
</dbReference>
<dbReference type="Proteomes" id="UP000055019">
    <property type="component" value="Unassembled WGS sequence"/>
</dbReference>
<name>A0A158JY35_9BURK</name>
<dbReference type="InterPro" id="IPR010282">
    <property type="entry name" value="Uncharacterised_HutD/Ves"/>
</dbReference>
<sequence>MGWAQFRDMNVRRIESIAPERWRNGGGITRAIASNGDDWRVSIAEVERDGPYSRFDGIARISLVLRGDGVVLRDGDDVVMLRPFEAVEYDGDANWSATLIGARVTVLNVMTCVGVCRARVQAIVHPVTVGPGCAAIVVALDGACLCNDIAIGTGDVAVIENVIKPMRLEGTRGTPFLVTIERA</sequence>